<evidence type="ECO:0000313" key="4">
    <source>
        <dbReference type="Proteomes" id="UP001055336"/>
    </source>
</evidence>
<dbReference type="Pfam" id="PF03033">
    <property type="entry name" value="Glyco_transf_28"/>
    <property type="match status" value="1"/>
</dbReference>
<dbReference type="PANTHER" id="PTHR48050:SF13">
    <property type="entry name" value="STEROL 3-BETA-GLUCOSYLTRANSFERASE UGT80A2"/>
    <property type="match status" value="1"/>
</dbReference>
<evidence type="ECO:0000259" key="1">
    <source>
        <dbReference type="Pfam" id="PF03033"/>
    </source>
</evidence>
<dbReference type="Proteomes" id="UP001055336">
    <property type="component" value="Chromosome"/>
</dbReference>
<proteinExistence type="predicted"/>
<organism evidence="3 4">
    <name type="scientific">Mycobacterium paraterrae</name>
    <dbReference type="NCBI Taxonomy" id="577492"/>
    <lineage>
        <taxon>Bacteria</taxon>
        <taxon>Bacillati</taxon>
        <taxon>Actinomycetota</taxon>
        <taxon>Actinomycetes</taxon>
        <taxon>Mycobacteriales</taxon>
        <taxon>Mycobacteriaceae</taxon>
        <taxon>Mycobacterium</taxon>
    </lineage>
</organism>
<dbReference type="Pfam" id="PF06722">
    <property type="entry name" value="EryCIII-like_C"/>
    <property type="match status" value="1"/>
</dbReference>
<dbReference type="Gene3D" id="3.40.50.2000">
    <property type="entry name" value="Glycogen Phosphorylase B"/>
    <property type="match status" value="2"/>
</dbReference>
<dbReference type="InterPro" id="IPR004276">
    <property type="entry name" value="GlycoTrans_28_N"/>
</dbReference>
<dbReference type="PANTHER" id="PTHR48050">
    <property type="entry name" value="STEROL 3-BETA-GLUCOSYLTRANSFERASE"/>
    <property type="match status" value="1"/>
</dbReference>
<dbReference type="RefSeq" id="WP_240258011.1">
    <property type="nucleotide sequence ID" value="NZ_CP092488.2"/>
</dbReference>
<dbReference type="InterPro" id="IPR050426">
    <property type="entry name" value="Glycosyltransferase_28"/>
</dbReference>
<accession>A0ABY3VHA8</accession>
<feature type="domain" description="Glycosyltransferase family 28 N-terminal" evidence="1">
    <location>
        <begin position="5"/>
        <end position="73"/>
    </location>
</feature>
<name>A0ABY3VHA8_9MYCO</name>
<keyword evidence="4" id="KW-1185">Reference proteome</keyword>
<evidence type="ECO:0000313" key="3">
    <source>
        <dbReference type="EMBL" id="UMB67549.1"/>
    </source>
</evidence>
<dbReference type="InterPro" id="IPR010610">
    <property type="entry name" value="EryCIII-like_C"/>
</dbReference>
<feature type="domain" description="Erythromycin biosynthesis protein CIII-like C-terminal" evidence="2">
    <location>
        <begin position="297"/>
        <end position="389"/>
    </location>
</feature>
<gene>
    <name evidence="3" type="ORF">MKK62_13560</name>
</gene>
<protein>
    <submittedName>
        <fullName evidence="3">Glycosyltransferase</fullName>
    </submittedName>
</protein>
<dbReference type="EMBL" id="CP092488">
    <property type="protein sequence ID" value="UMB67549.1"/>
    <property type="molecule type" value="Genomic_DNA"/>
</dbReference>
<dbReference type="CDD" id="cd03784">
    <property type="entry name" value="GT1_Gtf-like"/>
    <property type="match status" value="1"/>
</dbReference>
<reference evidence="3" key="1">
    <citation type="submission" date="2022-08" db="EMBL/GenBank/DDBJ databases">
        <title>Whole genome sequencing of non-tuberculosis mycobacteria type-strains.</title>
        <authorList>
            <person name="Igarashi Y."/>
            <person name="Osugi A."/>
            <person name="Mitarai S."/>
        </authorList>
    </citation>
    <scope>NUCLEOTIDE SEQUENCE</scope>
    <source>
        <strain evidence="3">DSM 45127</strain>
    </source>
</reference>
<evidence type="ECO:0000259" key="2">
    <source>
        <dbReference type="Pfam" id="PF06722"/>
    </source>
</evidence>
<sequence length="416" mass="45263">MKFALGIHGSRGDVEPFAALGLELQRRGHEVRMAVPPNMTGFVESTGLAALSYGPSSEAVNDEEFVRNFWDITTPVKIARAGKHYLGEVWADMGRTLQSLADGADLLLTGMVQQGLAVNVAEYHRIPLAELHCFPVRANGQILPAVPSPLVRSSISALWWAHWLMTKRTEDDQRRQLGLPRVTRPSTQRIMARGSLEIQAYDKVFFPGLASEWTRWNRQRPFVGALTMTKPTPVDDEITEWCAAGTPPIYFGFGSMPVRSFSATVEMISAACDELGERALIGAGAHDFDGSARSERVMIAESMNHGAIFPLCRAVVHHGGAGTTAAGLRAGLPTLVLWVTADQPIWAAQIKRLKAGSARRFSTTTRESLVADLRTVLTPEHVAAARSLARQLTPPAVSVRSTADLLEGAARARRVA</sequence>
<dbReference type="SUPFAM" id="SSF53756">
    <property type="entry name" value="UDP-Glycosyltransferase/glycogen phosphorylase"/>
    <property type="match status" value="1"/>
</dbReference>
<dbReference type="InterPro" id="IPR002213">
    <property type="entry name" value="UDP_glucos_trans"/>
</dbReference>